<evidence type="ECO:0000313" key="2">
    <source>
        <dbReference type="EMBL" id="GES74815.1"/>
    </source>
</evidence>
<sequence length="71" mass="8256">MFKIPHKEINTLQQYVLTLKPQGSISSRLVAVENIKFESLGELGKKRNVYQVLSNMDYVVCCLKRRNHANY</sequence>
<reference evidence="2" key="2">
    <citation type="submission" date="2019-10" db="EMBL/GenBank/DDBJ databases">
        <title>Conservation and host-specific expression of non-tandemly repeated heterogenous ribosome RNA gene in arbuscular mycorrhizal fungi.</title>
        <authorList>
            <person name="Maeda T."/>
            <person name="Kobayashi Y."/>
            <person name="Nakagawa T."/>
            <person name="Ezawa T."/>
            <person name="Yamaguchi K."/>
            <person name="Bino T."/>
            <person name="Nishimoto Y."/>
            <person name="Shigenobu S."/>
            <person name="Kawaguchi M."/>
        </authorList>
    </citation>
    <scope>NUCLEOTIDE SEQUENCE</scope>
    <source>
        <strain evidence="2">HR1</strain>
    </source>
</reference>
<dbReference type="Proteomes" id="UP000615446">
    <property type="component" value="Unassembled WGS sequence"/>
</dbReference>
<dbReference type="EMBL" id="BEXD01004194">
    <property type="protein sequence ID" value="GBC08121.1"/>
    <property type="molecule type" value="Genomic_DNA"/>
</dbReference>
<reference evidence="1 3" key="1">
    <citation type="submission" date="2017-11" db="EMBL/GenBank/DDBJ databases">
        <title>The genome of Rhizophagus clarus HR1 reveals common genetic basis of auxotrophy among arbuscular mycorrhizal fungi.</title>
        <authorList>
            <person name="Kobayashi Y."/>
        </authorList>
    </citation>
    <scope>NUCLEOTIDE SEQUENCE [LARGE SCALE GENOMIC DNA]</scope>
    <source>
        <strain evidence="1 3">HR1</strain>
    </source>
</reference>
<evidence type="ECO:0000313" key="3">
    <source>
        <dbReference type="Proteomes" id="UP000247702"/>
    </source>
</evidence>
<gene>
    <name evidence="2" type="ORF">RCL2_000227900</name>
    <name evidence="1" type="ORF">RclHR1_07910010</name>
</gene>
<dbReference type="AlphaFoldDB" id="A0A2Z6S0V4"/>
<accession>A0A2Z6S0V4</accession>
<dbReference type="EMBL" id="BLAL01000012">
    <property type="protein sequence ID" value="GES74815.1"/>
    <property type="molecule type" value="Genomic_DNA"/>
</dbReference>
<dbReference type="Proteomes" id="UP000247702">
    <property type="component" value="Unassembled WGS sequence"/>
</dbReference>
<keyword evidence="3" id="KW-1185">Reference proteome</keyword>
<evidence type="ECO:0000313" key="1">
    <source>
        <dbReference type="EMBL" id="GBC08121.1"/>
    </source>
</evidence>
<comment type="caution">
    <text evidence="1">The sequence shown here is derived from an EMBL/GenBank/DDBJ whole genome shotgun (WGS) entry which is preliminary data.</text>
</comment>
<name>A0A2Z6S0V4_9GLOM</name>
<protein>
    <submittedName>
        <fullName evidence="1">Uncharacterized protein</fullName>
    </submittedName>
</protein>
<organism evidence="1 3">
    <name type="scientific">Rhizophagus clarus</name>
    <dbReference type="NCBI Taxonomy" id="94130"/>
    <lineage>
        <taxon>Eukaryota</taxon>
        <taxon>Fungi</taxon>
        <taxon>Fungi incertae sedis</taxon>
        <taxon>Mucoromycota</taxon>
        <taxon>Glomeromycotina</taxon>
        <taxon>Glomeromycetes</taxon>
        <taxon>Glomerales</taxon>
        <taxon>Glomeraceae</taxon>
        <taxon>Rhizophagus</taxon>
    </lineage>
</organism>
<proteinExistence type="predicted"/>